<accession>A0A853C348</accession>
<evidence type="ECO:0000313" key="3">
    <source>
        <dbReference type="EMBL" id="NYJ01601.1"/>
    </source>
</evidence>
<keyword evidence="1" id="KW-1133">Transmembrane helix</keyword>
<dbReference type="NCBIfam" id="TIGR01167">
    <property type="entry name" value="LPXTG_anchor"/>
    <property type="match status" value="1"/>
</dbReference>
<comment type="caution">
    <text evidence="3">The sequence shown here is derived from an EMBL/GenBank/DDBJ whole genome shotgun (WGS) entry which is preliminary data.</text>
</comment>
<keyword evidence="2" id="KW-0732">Signal</keyword>
<feature type="signal peptide" evidence="2">
    <location>
        <begin position="1"/>
        <end position="22"/>
    </location>
</feature>
<evidence type="ECO:0000256" key="2">
    <source>
        <dbReference type="SAM" id="SignalP"/>
    </source>
</evidence>
<keyword evidence="1" id="KW-0472">Membrane</keyword>
<name>A0A853C348_9ACTN</name>
<evidence type="ECO:0000313" key="4">
    <source>
        <dbReference type="Proteomes" id="UP000530424"/>
    </source>
</evidence>
<gene>
    <name evidence="3" type="ORF">HNR19_002299</name>
</gene>
<feature type="transmembrane region" description="Helical" evidence="1">
    <location>
        <begin position="173"/>
        <end position="191"/>
    </location>
</feature>
<dbReference type="Proteomes" id="UP000530424">
    <property type="component" value="Unassembled WGS sequence"/>
</dbReference>
<sequence>MLPLALSAALALAAADVPSAHADDLALSSDGRHWRNDLRQPLFDRGFRWVPGDSEVEKFYVRDDGPTDATMTVAVTTRDPADLLPDDDIEIAARVSRGEWIPLRNGADLSPLVRRDVERGEVARVDVRVDFLWESTNQSMTDLLPLDLVVTLAQRGTDPGGHLPDAGSGVSRWLVLLGAALLGSGVALVAGRRRQERADG</sequence>
<feature type="chain" id="PRO_5032967025" evidence="2">
    <location>
        <begin position="23"/>
        <end position="200"/>
    </location>
</feature>
<keyword evidence="4" id="KW-1185">Reference proteome</keyword>
<reference evidence="3 4" key="1">
    <citation type="submission" date="2020-07" db="EMBL/GenBank/DDBJ databases">
        <title>Sequencing the genomes of 1000 actinobacteria strains.</title>
        <authorList>
            <person name="Klenk H.-P."/>
        </authorList>
    </citation>
    <scope>NUCLEOTIDE SEQUENCE [LARGE SCALE GENOMIC DNA]</scope>
    <source>
        <strain evidence="3 4">DSM 103833</strain>
    </source>
</reference>
<dbReference type="AlphaFoldDB" id="A0A853C348"/>
<evidence type="ECO:0000256" key="1">
    <source>
        <dbReference type="SAM" id="Phobius"/>
    </source>
</evidence>
<dbReference type="EMBL" id="JACCFP010000001">
    <property type="protein sequence ID" value="NYJ01601.1"/>
    <property type="molecule type" value="Genomic_DNA"/>
</dbReference>
<organism evidence="3 4">
    <name type="scientific">Nocardioides thalensis</name>
    <dbReference type="NCBI Taxonomy" id="1914755"/>
    <lineage>
        <taxon>Bacteria</taxon>
        <taxon>Bacillati</taxon>
        <taxon>Actinomycetota</taxon>
        <taxon>Actinomycetes</taxon>
        <taxon>Propionibacteriales</taxon>
        <taxon>Nocardioidaceae</taxon>
        <taxon>Nocardioides</taxon>
    </lineage>
</organism>
<dbReference type="RefSeq" id="WP_179668066.1">
    <property type="nucleotide sequence ID" value="NZ_JACCFP010000001.1"/>
</dbReference>
<keyword evidence="1" id="KW-0812">Transmembrane</keyword>
<proteinExistence type="predicted"/>
<protein>
    <submittedName>
        <fullName evidence="3">LPXTG-motif cell wall-anchored protein</fullName>
    </submittedName>
</protein>